<evidence type="ECO:0008006" key="4">
    <source>
        <dbReference type="Google" id="ProtNLM"/>
    </source>
</evidence>
<feature type="transmembrane region" description="Helical" evidence="1">
    <location>
        <begin position="30"/>
        <end position="49"/>
    </location>
</feature>
<evidence type="ECO:0000313" key="3">
    <source>
        <dbReference type="Proteomes" id="UP001364224"/>
    </source>
</evidence>
<organism evidence="2 3">
    <name type="scientific">Bradyrhizobium algeriense</name>
    <dbReference type="NCBI Taxonomy" id="634784"/>
    <lineage>
        <taxon>Bacteria</taxon>
        <taxon>Pseudomonadati</taxon>
        <taxon>Pseudomonadota</taxon>
        <taxon>Alphaproteobacteria</taxon>
        <taxon>Hyphomicrobiales</taxon>
        <taxon>Nitrobacteraceae</taxon>
        <taxon>Bradyrhizobium</taxon>
    </lineage>
</organism>
<keyword evidence="1" id="KW-0472">Membrane</keyword>
<comment type="caution">
    <text evidence="2">The sequence shown here is derived from an EMBL/GenBank/DDBJ whole genome shotgun (WGS) entry which is preliminary data.</text>
</comment>
<keyword evidence="3" id="KW-1185">Reference proteome</keyword>
<name>A0ABU8B9F3_9BRAD</name>
<dbReference type="Proteomes" id="UP001364224">
    <property type="component" value="Unassembled WGS sequence"/>
</dbReference>
<sequence>MTLSRDNDTPMGGTSLITTLGSYFVRYRMALYLVFAAAVSLSVVWNWNWLTGAEIFRIMASLPCTFMMLMCMKRVSCRQPQVAVDPRGDGVSQ</sequence>
<keyword evidence="1" id="KW-0812">Transmembrane</keyword>
<accession>A0ABU8B9F3</accession>
<protein>
    <recommendedName>
        <fullName evidence="4">Inner membrane protein</fullName>
    </recommendedName>
</protein>
<evidence type="ECO:0000313" key="2">
    <source>
        <dbReference type="EMBL" id="MEH2555177.1"/>
    </source>
</evidence>
<proteinExistence type="predicted"/>
<gene>
    <name evidence="2" type="ORF">V1286_002706</name>
</gene>
<evidence type="ECO:0000256" key="1">
    <source>
        <dbReference type="SAM" id="Phobius"/>
    </source>
</evidence>
<reference evidence="2 3" key="1">
    <citation type="submission" date="2024-02" db="EMBL/GenBank/DDBJ databases">
        <title>Adaptive strategies in a cosmopolitan and abundant soil bacterium.</title>
        <authorList>
            <person name="Carini P."/>
        </authorList>
    </citation>
    <scope>NUCLEOTIDE SEQUENCE [LARGE SCALE GENOMIC DNA]</scope>
    <source>
        <strain evidence="2 3">AZCC 1608</strain>
    </source>
</reference>
<dbReference type="EMBL" id="JAZHRV010000001">
    <property type="protein sequence ID" value="MEH2555177.1"/>
    <property type="molecule type" value="Genomic_DNA"/>
</dbReference>
<keyword evidence="1" id="KW-1133">Transmembrane helix</keyword>